<dbReference type="Proteomes" id="UP000247792">
    <property type="component" value="Unassembled WGS sequence"/>
</dbReference>
<dbReference type="OrthoDB" id="851005at2"/>
<organism evidence="2 3">
    <name type="scientific">Undibacterium pigrum</name>
    <dbReference type="NCBI Taxonomy" id="401470"/>
    <lineage>
        <taxon>Bacteria</taxon>
        <taxon>Pseudomonadati</taxon>
        <taxon>Pseudomonadota</taxon>
        <taxon>Betaproteobacteria</taxon>
        <taxon>Burkholderiales</taxon>
        <taxon>Oxalobacteraceae</taxon>
        <taxon>Undibacterium</taxon>
    </lineage>
</organism>
<evidence type="ECO:0000313" key="3">
    <source>
        <dbReference type="Proteomes" id="UP000247792"/>
    </source>
</evidence>
<dbReference type="InterPro" id="IPR029016">
    <property type="entry name" value="GAF-like_dom_sf"/>
</dbReference>
<dbReference type="InterPro" id="IPR003018">
    <property type="entry name" value="GAF"/>
</dbReference>
<name>A0A318J758_9BURK</name>
<dbReference type="Gene3D" id="3.30.450.40">
    <property type="match status" value="1"/>
</dbReference>
<gene>
    <name evidence="2" type="ORF">DFR42_105127</name>
</gene>
<protein>
    <recommendedName>
        <fullName evidence="1">GAF domain-containing protein</fullName>
    </recommendedName>
</protein>
<dbReference type="EMBL" id="QJKB01000005">
    <property type="protein sequence ID" value="PXX42469.1"/>
    <property type="molecule type" value="Genomic_DNA"/>
</dbReference>
<dbReference type="RefSeq" id="WP_110256021.1">
    <property type="nucleotide sequence ID" value="NZ_QJKB01000005.1"/>
</dbReference>
<proteinExistence type="predicted"/>
<sequence>MFEKNTEHQQWLEDSIANLDAAAGTIHVQRGEDLYLSAALRIPEPVLAIVAHVSHGKGMAGAAQLSKTPVQTCNLQDDKSGYIRPGAKAVGAQAAIAIPLLSKAGDVMAVVGFAWQKEGDPAEWVAQAPFPAKLAELTARLQAV</sequence>
<accession>A0A318J758</accession>
<dbReference type="Pfam" id="PF13185">
    <property type="entry name" value="GAF_2"/>
    <property type="match status" value="1"/>
</dbReference>
<comment type="caution">
    <text evidence="2">The sequence shown here is derived from an EMBL/GenBank/DDBJ whole genome shotgun (WGS) entry which is preliminary data.</text>
</comment>
<feature type="domain" description="GAF" evidence="1">
    <location>
        <begin position="16"/>
        <end position="120"/>
    </location>
</feature>
<dbReference type="AlphaFoldDB" id="A0A318J758"/>
<reference evidence="2 3" key="1">
    <citation type="submission" date="2018-05" db="EMBL/GenBank/DDBJ databases">
        <title>Genomic Encyclopedia of Type Strains, Phase IV (KMG-IV): sequencing the most valuable type-strain genomes for metagenomic binning, comparative biology and taxonomic classification.</title>
        <authorList>
            <person name="Goeker M."/>
        </authorList>
    </citation>
    <scope>NUCLEOTIDE SEQUENCE [LARGE SCALE GENOMIC DNA]</scope>
    <source>
        <strain evidence="2 3">DSM 19792</strain>
    </source>
</reference>
<evidence type="ECO:0000259" key="1">
    <source>
        <dbReference type="Pfam" id="PF13185"/>
    </source>
</evidence>
<dbReference type="SUPFAM" id="SSF55781">
    <property type="entry name" value="GAF domain-like"/>
    <property type="match status" value="1"/>
</dbReference>
<evidence type="ECO:0000313" key="2">
    <source>
        <dbReference type="EMBL" id="PXX42469.1"/>
    </source>
</evidence>
<keyword evidence="3" id="KW-1185">Reference proteome</keyword>